<comment type="similarity">
    <text evidence="1">Belongs to the CBP3 family.</text>
</comment>
<dbReference type="Proteomes" id="UP000445696">
    <property type="component" value="Unassembled WGS sequence"/>
</dbReference>
<name>A0A845MCT3_9PROT</name>
<sequence>MSNFLTRTTAIFRDQRNSFRPSRSERVVFAKLFRRNPLDRPAASLYAEIVARARTPVFYEAAAVPDTVDGRFEMISLHAFLVMRRLKAGGETAQKLSQALFDEMFADMDQSLREIGVGDLSVGKHIKKMAKAFYGRVAAYEAALDGAGETLEAALRRDHYGTVEAVPDAAVGLLADYVRGADRQLAAAPLAELMQGKVQFGPVPTGEKPQE</sequence>
<dbReference type="OrthoDB" id="7158889at2"/>
<feature type="domain" description="Ubiquinol-cytochrome c chaperone" evidence="3">
    <location>
        <begin position="61"/>
        <end position="200"/>
    </location>
</feature>
<protein>
    <recommendedName>
        <fullName evidence="3">Ubiquinol-cytochrome c chaperone domain-containing protein</fullName>
    </recommendedName>
</protein>
<accession>A0A845MCT3</accession>
<evidence type="ECO:0000256" key="1">
    <source>
        <dbReference type="ARBA" id="ARBA00006407"/>
    </source>
</evidence>
<dbReference type="EMBL" id="WTVA01000001">
    <property type="protein sequence ID" value="MZR21502.1"/>
    <property type="molecule type" value="Genomic_DNA"/>
</dbReference>
<dbReference type="PANTHER" id="PTHR12184">
    <property type="entry name" value="UBIQUINOL-CYTOCHROME C REDUCTASE COMPLEX ASSEMBLY FACTOR 1 FAMILY MEMBER"/>
    <property type="match status" value="1"/>
</dbReference>
<comment type="similarity">
    <text evidence="2">Belongs to the UPF0174 family.</text>
</comment>
<dbReference type="InterPro" id="IPR007129">
    <property type="entry name" value="Ubiqinol_cyt_c_chaperone_CPB3"/>
</dbReference>
<evidence type="ECO:0000313" key="5">
    <source>
        <dbReference type="Proteomes" id="UP000445696"/>
    </source>
</evidence>
<dbReference type="PANTHER" id="PTHR12184:SF1">
    <property type="entry name" value="UBIQUINOL-CYTOCHROME-C REDUCTASE COMPLEX ASSEMBLY FACTOR 1"/>
    <property type="match status" value="1"/>
</dbReference>
<organism evidence="4 5">
    <name type="scientific">Sneathiella chungangensis</name>
    <dbReference type="NCBI Taxonomy" id="1418234"/>
    <lineage>
        <taxon>Bacteria</taxon>
        <taxon>Pseudomonadati</taxon>
        <taxon>Pseudomonadota</taxon>
        <taxon>Alphaproteobacteria</taxon>
        <taxon>Sneathiellales</taxon>
        <taxon>Sneathiellaceae</taxon>
        <taxon>Sneathiella</taxon>
    </lineage>
</organism>
<dbReference type="InterPro" id="IPR021150">
    <property type="entry name" value="Ubiq_cyt_c_chap"/>
</dbReference>
<evidence type="ECO:0000313" key="4">
    <source>
        <dbReference type="EMBL" id="MZR21502.1"/>
    </source>
</evidence>
<dbReference type="PIRSF" id="PIRSF032079">
    <property type="entry name" value="UCP032079"/>
    <property type="match status" value="1"/>
</dbReference>
<dbReference type="AlphaFoldDB" id="A0A845MCT3"/>
<keyword evidence="5" id="KW-1185">Reference proteome</keyword>
<dbReference type="Pfam" id="PF03981">
    <property type="entry name" value="Ubiq_cyt_C_chap"/>
    <property type="match status" value="1"/>
</dbReference>
<dbReference type="InterPro" id="IPR014569">
    <property type="entry name" value="Ubq_cyt-c_CBP3-rel"/>
</dbReference>
<proteinExistence type="inferred from homology"/>
<evidence type="ECO:0000259" key="3">
    <source>
        <dbReference type="Pfam" id="PF03981"/>
    </source>
</evidence>
<gene>
    <name evidence="4" type="ORF">GQF03_04095</name>
</gene>
<evidence type="ECO:0000256" key="2">
    <source>
        <dbReference type="ARBA" id="ARBA00006436"/>
    </source>
</evidence>
<reference evidence="4 5" key="1">
    <citation type="journal article" date="2014" name="Int. J. Syst. Evol. Microbiol.">
        <title>Sneathiella chungangensis sp. nov., isolated from a marine sand, and emended description of the genus Sneathiella.</title>
        <authorList>
            <person name="Siamphan C."/>
            <person name="Kim H."/>
            <person name="Lee J.S."/>
            <person name="Kim W."/>
        </authorList>
    </citation>
    <scope>NUCLEOTIDE SEQUENCE [LARGE SCALE GENOMIC DNA]</scope>
    <source>
        <strain evidence="4 5">KCTC 32476</strain>
    </source>
</reference>
<comment type="caution">
    <text evidence="4">The sequence shown here is derived from an EMBL/GenBank/DDBJ whole genome shotgun (WGS) entry which is preliminary data.</text>
</comment>